<reference evidence="4" key="1">
    <citation type="submission" date="2017-03" db="EMBL/GenBank/DDBJ databases">
        <authorList>
            <person name="Herbold C."/>
        </authorList>
    </citation>
    <scope>NUCLEOTIDE SEQUENCE [LARGE SCALE GENOMIC DNA]</scope>
</reference>
<sequence length="251" mass="28311">MSSHQWLAEHYNDPDLVILDSRGNVPYSYAHIPNSQPLGIEKVVQTNQYGANIVIENDQAATLFGSLGIDESKTVIIYGDYLDPSAARIAWTFLYFGHEKTKILDIGMTTWQKKGLPITRDIPKPTGATFIPKINSLIRIEAEELYKKLDTVITIDTRSLQEFMAGRIPYSILFPFTDGVGDDGSLFKDKDELLRIFNEQQIPKDKELVCYCALGHRAANVFTQLRLAGYENVKLYDGSFADWVGRRLTLG</sequence>
<proteinExistence type="predicted"/>
<feature type="domain" description="Rhodanese" evidence="2">
    <location>
        <begin position="148"/>
        <end position="249"/>
    </location>
</feature>
<dbReference type="Proteomes" id="UP000230607">
    <property type="component" value="Chromosome 1"/>
</dbReference>
<name>A0A2H1FIH7_9ARCH</name>
<dbReference type="PROSITE" id="PS50206">
    <property type="entry name" value="RHODANESE_3"/>
    <property type="match status" value="2"/>
</dbReference>
<dbReference type="Pfam" id="PF00581">
    <property type="entry name" value="Rhodanese"/>
    <property type="match status" value="2"/>
</dbReference>
<organism evidence="3 4">
    <name type="scientific">Candidatus Nitrosotalea okcheonensis</name>
    <dbReference type="NCBI Taxonomy" id="1903276"/>
    <lineage>
        <taxon>Archaea</taxon>
        <taxon>Nitrososphaerota</taxon>
        <taxon>Nitrososphaeria</taxon>
        <taxon>Nitrosotaleales</taxon>
        <taxon>Nitrosotaleaceae</taxon>
        <taxon>Nitrosotalea</taxon>
    </lineage>
</organism>
<feature type="domain" description="Rhodanese" evidence="2">
    <location>
        <begin position="12"/>
        <end position="120"/>
    </location>
</feature>
<evidence type="ECO:0000313" key="3">
    <source>
        <dbReference type="EMBL" id="SMH72569.1"/>
    </source>
</evidence>
<dbReference type="GO" id="GO:0016740">
    <property type="term" value="F:transferase activity"/>
    <property type="evidence" value="ECO:0007669"/>
    <property type="project" value="UniProtKB-KW"/>
</dbReference>
<dbReference type="InterPro" id="IPR051126">
    <property type="entry name" value="Thiosulfate_sulfurtransferase"/>
</dbReference>
<dbReference type="PANTHER" id="PTHR43855:SF1">
    <property type="entry name" value="THIOSULFATE SULFURTRANSFERASE"/>
    <property type="match status" value="1"/>
</dbReference>
<protein>
    <submittedName>
        <fullName evidence="3">Rhodanese-related sulfurtransferase</fullName>
    </submittedName>
</protein>
<gene>
    <name evidence="3" type="ORF">NCS_30409</name>
</gene>
<keyword evidence="3" id="KW-0808">Transferase</keyword>
<dbReference type="EMBL" id="LT841358">
    <property type="protein sequence ID" value="SMH72569.1"/>
    <property type="molecule type" value="Genomic_DNA"/>
</dbReference>
<evidence type="ECO:0000256" key="1">
    <source>
        <dbReference type="ARBA" id="ARBA00022737"/>
    </source>
</evidence>
<keyword evidence="1" id="KW-0677">Repeat</keyword>
<dbReference type="InterPro" id="IPR036873">
    <property type="entry name" value="Rhodanese-like_dom_sf"/>
</dbReference>
<dbReference type="CDD" id="cd01449">
    <property type="entry name" value="TST_Repeat_2"/>
    <property type="match status" value="1"/>
</dbReference>
<dbReference type="AlphaFoldDB" id="A0A2H1FIH7"/>
<dbReference type="RefSeq" id="WP_157928584.1">
    <property type="nucleotide sequence ID" value="NZ_LT841358.1"/>
</dbReference>
<evidence type="ECO:0000313" key="4">
    <source>
        <dbReference type="Proteomes" id="UP000230607"/>
    </source>
</evidence>
<dbReference type="SUPFAM" id="SSF52821">
    <property type="entry name" value="Rhodanese/Cell cycle control phosphatase"/>
    <property type="match status" value="2"/>
</dbReference>
<evidence type="ECO:0000259" key="2">
    <source>
        <dbReference type="PROSITE" id="PS50206"/>
    </source>
</evidence>
<dbReference type="OrthoDB" id="9977at2157"/>
<accession>A0A2H1FIH7</accession>
<dbReference type="InterPro" id="IPR001763">
    <property type="entry name" value="Rhodanese-like_dom"/>
</dbReference>
<keyword evidence="4" id="KW-1185">Reference proteome</keyword>
<dbReference type="Gene3D" id="3.40.250.10">
    <property type="entry name" value="Rhodanese-like domain"/>
    <property type="match status" value="2"/>
</dbReference>
<dbReference type="SMART" id="SM00450">
    <property type="entry name" value="RHOD"/>
    <property type="match status" value="2"/>
</dbReference>
<dbReference type="PANTHER" id="PTHR43855">
    <property type="entry name" value="THIOSULFATE SULFURTRANSFERASE"/>
    <property type="match status" value="1"/>
</dbReference>
<dbReference type="CDD" id="cd01448">
    <property type="entry name" value="TST_Repeat_1"/>
    <property type="match status" value="1"/>
</dbReference>